<name>A0A0F7EIX2_BRELA</name>
<organism evidence="1">
    <name type="scientific">Brevibacillus laterosporus</name>
    <name type="common">Bacillus laterosporus</name>
    <dbReference type="NCBI Taxonomy" id="1465"/>
    <lineage>
        <taxon>Bacteria</taxon>
        <taxon>Bacillati</taxon>
        <taxon>Bacillota</taxon>
        <taxon>Bacilli</taxon>
        <taxon>Bacillales</taxon>
        <taxon>Paenibacillaceae</taxon>
        <taxon>Brevibacillus</taxon>
    </lineage>
</organism>
<sequence>MPSTIVKSRFLTSLIIDPSHGKVELEEVLEFKEIIGQKLTTIGSGPENIFLPVTVNSYIWFVLARIFMRC</sequence>
<gene>
    <name evidence="1" type="ORF">EX87_18560</name>
</gene>
<dbReference type="AlphaFoldDB" id="A0A0F7EIX2"/>
<protein>
    <submittedName>
        <fullName evidence="1">Uncharacterized protein</fullName>
    </submittedName>
</protein>
<keyword evidence="1" id="KW-0614">Plasmid</keyword>
<evidence type="ECO:0000313" key="1">
    <source>
        <dbReference type="EMBL" id="AKF95648.1"/>
    </source>
</evidence>
<reference evidence="1" key="1">
    <citation type="submission" date="2015-03" db="EMBL/GenBank/DDBJ databases">
        <title>MIGS Cultured Bacterial/Archaeal sample from Brevibacillus laterosporus.</title>
        <authorList>
            <person name="Zeng D."/>
            <person name="Zhu L."/>
            <person name="Dong G."/>
            <person name="Ye W."/>
            <person name="Ren D."/>
            <person name="Wu L."/>
            <person name="Xu J."/>
            <person name="Li G."/>
            <person name="Guo L."/>
        </authorList>
    </citation>
    <scope>NUCLEOTIDE SEQUENCE</scope>
    <source>
        <strain evidence="1">B9</strain>
        <plasmid evidence="1">unnamed2</plasmid>
    </source>
</reference>
<accession>A0A0F7EIX2</accession>
<dbReference type="EMBL" id="CP011076">
    <property type="protein sequence ID" value="AKF95648.1"/>
    <property type="molecule type" value="Genomic_DNA"/>
</dbReference>
<geneLocation type="plasmid" evidence="1">
    <name>unnamed2</name>
</geneLocation>
<proteinExistence type="predicted"/>